<accession>A0ABV7A939</accession>
<keyword evidence="6" id="KW-1185">Reference proteome</keyword>
<reference evidence="6" key="1">
    <citation type="journal article" date="2019" name="Int. J. Syst. Evol. Microbiol.">
        <title>The Global Catalogue of Microorganisms (GCM) 10K type strain sequencing project: providing services to taxonomists for standard genome sequencing and annotation.</title>
        <authorList>
            <consortium name="The Broad Institute Genomics Platform"/>
            <consortium name="The Broad Institute Genome Sequencing Center for Infectious Disease"/>
            <person name="Wu L."/>
            <person name="Ma J."/>
        </authorList>
    </citation>
    <scope>NUCLEOTIDE SEQUENCE [LARGE SCALE GENOMIC DNA]</scope>
    <source>
        <strain evidence="6">KCTC 13193</strain>
    </source>
</reference>
<keyword evidence="1" id="KW-0812">Transmembrane</keyword>
<dbReference type="EMBL" id="JBHRRZ010000036">
    <property type="protein sequence ID" value="MFC2949388.1"/>
    <property type="molecule type" value="Genomic_DNA"/>
</dbReference>
<comment type="caution">
    <text evidence="5">The sequence shown here is derived from an EMBL/GenBank/DDBJ whole genome shotgun (WGS) entry which is preliminary data.</text>
</comment>
<feature type="transmembrane region" description="Helical" evidence="1">
    <location>
        <begin position="307"/>
        <end position="325"/>
    </location>
</feature>
<keyword evidence="1" id="KW-1133">Transmembrane helix</keyword>
<feature type="domain" description="WxL Interacting Protein peptidoglycan binding" evidence="3">
    <location>
        <begin position="24"/>
        <end position="143"/>
    </location>
</feature>
<evidence type="ECO:0000259" key="4">
    <source>
        <dbReference type="Pfam" id="PF11797"/>
    </source>
</evidence>
<dbReference type="RefSeq" id="WP_390307361.1">
    <property type="nucleotide sequence ID" value="NZ_JBHRRZ010000036.1"/>
</dbReference>
<keyword evidence="1" id="KW-0472">Membrane</keyword>
<dbReference type="InterPro" id="IPR010317">
    <property type="entry name" value="WxLIP_PGBD"/>
</dbReference>
<proteinExistence type="predicted"/>
<feature type="chain" id="PRO_5047380936" evidence="2">
    <location>
        <begin position="19"/>
        <end position="334"/>
    </location>
</feature>
<name>A0ABV7A939_9BACI</name>
<evidence type="ECO:0000256" key="2">
    <source>
        <dbReference type="SAM" id="SignalP"/>
    </source>
</evidence>
<sequence length="334" mass="36223">MAFFCGMLLLLWPMTTQADESPLEIQPVPADNQNDEVSGYFDLSVEPGQQQTIELQVTNNTQEGLILKGETVNAYTHPSGGMLYGSNIDSERALLLEDAVRLADYMEVEEEISVPPESSVNVPVDITVPEVEQGTLLGAVNLTTEPTTQMEEAAEEDAANFILNTETTYSVAVQLNLPGEVPTDFSLGEAGFISNTAEIYIEMTNQAQMIQENIKGTYTVSDETGTELFSGDIPTFKMAPNSAIQYGIPWEHESLEDGEYTLTVSGTAGTEQFAATETFTIANDDVQAYAERNMPEVNTPSSQGIPVWAWVLGAVVFGVLMLFAGRKMAGGKSE</sequence>
<dbReference type="InterPro" id="IPR021759">
    <property type="entry name" value="WxLIP_HBD"/>
</dbReference>
<evidence type="ECO:0000313" key="6">
    <source>
        <dbReference type="Proteomes" id="UP001595387"/>
    </source>
</evidence>
<gene>
    <name evidence="5" type="ORF">ACFODW_13790</name>
</gene>
<evidence type="ECO:0000313" key="5">
    <source>
        <dbReference type="EMBL" id="MFC2949388.1"/>
    </source>
</evidence>
<evidence type="ECO:0000256" key="1">
    <source>
        <dbReference type="SAM" id="Phobius"/>
    </source>
</evidence>
<protein>
    <submittedName>
        <fullName evidence="5">WxL protein peptidoglycan domain-containing protein</fullName>
    </submittedName>
</protein>
<feature type="signal peptide" evidence="2">
    <location>
        <begin position="1"/>
        <end position="18"/>
    </location>
</feature>
<organism evidence="5 6">
    <name type="scientific">Virgibacillus sediminis</name>
    <dbReference type="NCBI Taxonomy" id="202260"/>
    <lineage>
        <taxon>Bacteria</taxon>
        <taxon>Bacillati</taxon>
        <taxon>Bacillota</taxon>
        <taxon>Bacilli</taxon>
        <taxon>Bacillales</taxon>
        <taxon>Bacillaceae</taxon>
        <taxon>Virgibacillus</taxon>
    </lineage>
</organism>
<dbReference type="Proteomes" id="UP001595387">
    <property type="component" value="Unassembled WGS sequence"/>
</dbReference>
<feature type="domain" description="WxL Interacting Protein host binding" evidence="4">
    <location>
        <begin position="165"/>
        <end position="290"/>
    </location>
</feature>
<dbReference type="Pfam" id="PF11797">
    <property type="entry name" value="WxLIP_HBD"/>
    <property type="match status" value="1"/>
</dbReference>
<keyword evidence="2" id="KW-0732">Signal</keyword>
<dbReference type="Pfam" id="PF06030">
    <property type="entry name" value="WxLIP_PGBD"/>
    <property type="match status" value="1"/>
</dbReference>
<evidence type="ECO:0000259" key="3">
    <source>
        <dbReference type="Pfam" id="PF06030"/>
    </source>
</evidence>